<keyword evidence="4" id="KW-1185">Reference proteome</keyword>
<sequence length="151" mass="16822">MPTNPPDSPPYPSPNPSPLILTTLTLCFFMYILFFGTIIVLYFTGCFITETSITTTAYTSQSDENSKGKDGDGRCDRDSEVKALLAAKGELMMGMEREERRVVETQWRTTKVRVWGREAILWSFGKGVKVDSERVGEKGISQKGALGGKKR</sequence>
<dbReference type="AlphaFoldDB" id="A0A8H7W6R0"/>
<keyword evidence="2" id="KW-1133">Transmembrane helix</keyword>
<evidence type="ECO:0000256" key="1">
    <source>
        <dbReference type="SAM" id="MobiDB-lite"/>
    </source>
</evidence>
<dbReference type="Proteomes" id="UP000664132">
    <property type="component" value="Unassembled WGS sequence"/>
</dbReference>
<comment type="caution">
    <text evidence="3">The sequence shown here is derived from an EMBL/GenBank/DDBJ whole genome shotgun (WGS) entry which is preliminary data.</text>
</comment>
<dbReference type="EMBL" id="JAFJYH010000268">
    <property type="protein sequence ID" value="KAG4414373.1"/>
    <property type="molecule type" value="Genomic_DNA"/>
</dbReference>
<feature type="region of interest" description="Disordered" evidence="1">
    <location>
        <begin position="58"/>
        <end position="77"/>
    </location>
</feature>
<protein>
    <submittedName>
        <fullName evidence="3">Uncharacterized protein</fullName>
    </submittedName>
</protein>
<accession>A0A8H7W6R0</accession>
<feature type="compositionally biased region" description="Basic and acidic residues" evidence="1">
    <location>
        <begin position="64"/>
        <end position="77"/>
    </location>
</feature>
<evidence type="ECO:0000256" key="2">
    <source>
        <dbReference type="SAM" id="Phobius"/>
    </source>
</evidence>
<dbReference type="OrthoDB" id="10594023at2759"/>
<keyword evidence="2" id="KW-0472">Membrane</keyword>
<evidence type="ECO:0000313" key="4">
    <source>
        <dbReference type="Proteomes" id="UP000664132"/>
    </source>
</evidence>
<proteinExistence type="predicted"/>
<organism evidence="3 4">
    <name type="scientific">Cadophora malorum</name>
    <dbReference type="NCBI Taxonomy" id="108018"/>
    <lineage>
        <taxon>Eukaryota</taxon>
        <taxon>Fungi</taxon>
        <taxon>Dikarya</taxon>
        <taxon>Ascomycota</taxon>
        <taxon>Pezizomycotina</taxon>
        <taxon>Leotiomycetes</taxon>
        <taxon>Helotiales</taxon>
        <taxon>Ploettnerulaceae</taxon>
        <taxon>Cadophora</taxon>
    </lineage>
</organism>
<reference evidence="3" key="1">
    <citation type="submission" date="2021-02" db="EMBL/GenBank/DDBJ databases">
        <title>Genome sequence Cadophora malorum strain M34.</title>
        <authorList>
            <person name="Stefanovic E."/>
            <person name="Vu D."/>
            <person name="Scully C."/>
            <person name="Dijksterhuis J."/>
            <person name="Roader J."/>
            <person name="Houbraken J."/>
        </authorList>
    </citation>
    <scope>NUCLEOTIDE SEQUENCE</scope>
    <source>
        <strain evidence="3">M34</strain>
    </source>
</reference>
<gene>
    <name evidence="3" type="ORF">IFR04_012510</name>
</gene>
<feature type="transmembrane region" description="Helical" evidence="2">
    <location>
        <begin position="20"/>
        <end position="43"/>
    </location>
</feature>
<name>A0A8H7W6R0_9HELO</name>
<keyword evidence="2" id="KW-0812">Transmembrane</keyword>
<evidence type="ECO:0000313" key="3">
    <source>
        <dbReference type="EMBL" id="KAG4414373.1"/>
    </source>
</evidence>